<dbReference type="PANTHER" id="PTHR46481:SF10">
    <property type="entry name" value="ZINC FINGER BED DOMAIN-CONTAINING PROTEIN 39"/>
    <property type="match status" value="1"/>
</dbReference>
<accession>A0AAV0WMH0</accession>
<dbReference type="GO" id="GO:0046983">
    <property type="term" value="F:protein dimerization activity"/>
    <property type="evidence" value="ECO:0007669"/>
    <property type="project" value="InterPro"/>
</dbReference>
<dbReference type="InterPro" id="IPR008906">
    <property type="entry name" value="HATC_C_dom"/>
</dbReference>
<name>A0AAV0WMH0_9HEMI</name>
<dbReference type="Proteomes" id="UP001160148">
    <property type="component" value="Unassembled WGS sequence"/>
</dbReference>
<dbReference type="PANTHER" id="PTHR46481">
    <property type="entry name" value="ZINC FINGER BED DOMAIN-CONTAINING PROTEIN 4"/>
    <property type="match status" value="1"/>
</dbReference>
<organism evidence="11 12">
    <name type="scientific">Macrosiphum euphorbiae</name>
    <name type="common">potato aphid</name>
    <dbReference type="NCBI Taxonomy" id="13131"/>
    <lineage>
        <taxon>Eukaryota</taxon>
        <taxon>Metazoa</taxon>
        <taxon>Ecdysozoa</taxon>
        <taxon>Arthropoda</taxon>
        <taxon>Hexapoda</taxon>
        <taxon>Insecta</taxon>
        <taxon>Pterygota</taxon>
        <taxon>Neoptera</taxon>
        <taxon>Paraneoptera</taxon>
        <taxon>Hemiptera</taxon>
        <taxon>Sternorrhyncha</taxon>
        <taxon>Aphidomorpha</taxon>
        <taxon>Aphidoidea</taxon>
        <taxon>Aphididae</taxon>
        <taxon>Macrosiphini</taxon>
        <taxon>Macrosiphum</taxon>
    </lineage>
</organism>
<dbReference type="GO" id="GO:0003677">
    <property type="term" value="F:DNA binding"/>
    <property type="evidence" value="ECO:0007669"/>
    <property type="project" value="UniProtKB-KW"/>
</dbReference>
<evidence type="ECO:0000256" key="1">
    <source>
        <dbReference type="ARBA" id="ARBA00004123"/>
    </source>
</evidence>
<gene>
    <name evidence="11" type="ORF">MEUPH1_LOCUS12573</name>
</gene>
<feature type="domain" description="BED-type" evidence="9">
    <location>
        <begin position="11"/>
        <end position="53"/>
    </location>
</feature>
<evidence type="ECO:0008006" key="13">
    <source>
        <dbReference type="Google" id="ProtNLM"/>
    </source>
</evidence>
<dbReference type="SUPFAM" id="SSF140996">
    <property type="entry name" value="Hermes dimerisation domain"/>
    <property type="match status" value="1"/>
</dbReference>
<keyword evidence="7" id="KW-0804">Transcription</keyword>
<dbReference type="EMBL" id="CARXXK010000002">
    <property type="protein sequence ID" value="CAI6356886.1"/>
    <property type="molecule type" value="Genomic_DNA"/>
</dbReference>
<dbReference type="InterPro" id="IPR012337">
    <property type="entry name" value="RNaseH-like_sf"/>
</dbReference>
<proteinExistence type="predicted"/>
<evidence type="ECO:0000259" key="9">
    <source>
        <dbReference type="Pfam" id="PF02892"/>
    </source>
</evidence>
<dbReference type="AlphaFoldDB" id="A0AAV0WMH0"/>
<evidence type="ECO:0000256" key="6">
    <source>
        <dbReference type="ARBA" id="ARBA00023125"/>
    </source>
</evidence>
<dbReference type="Pfam" id="PF02892">
    <property type="entry name" value="zf-BED"/>
    <property type="match status" value="1"/>
</dbReference>
<comment type="subcellular location">
    <subcellularLocation>
        <location evidence="1">Nucleus</location>
    </subcellularLocation>
</comment>
<keyword evidence="4" id="KW-0862">Zinc</keyword>
<dbReference type="InterPro" id="IPR003656">
    <property type="entry name" value="Znf_BED"/>
</dbReference>
<evidence type="ECO:0000256" key="7">
    <source>
        <dbReference type="ARBA" id="ARBA00023163"/>
    </source>
</evidence>
<dbReference type="GO" id="GO:0009791">
    <property type="term" value="P:post-embryonic development"/>
    <property type="evidence" value="ECO:0007669"/>
    <property type="project" value="UniProtKB-ARBA"/>
</dbReference>
<evidence type="ECO:0000313" key="12">
    <source>
        <dbReference type="Proteomes" id="UP001160148"/>
    </source>
</evidence>
<dbReference type="SUPFAM" id="SSF57667">
    <property type="entry name" value="beta-beta-alpha zinc fingers"/>
    <property type="match status" value="1"/>
</dbReference>
<feature type="domain" description="HAT C-terminal dimerisation" evidence="10">
    <location>
        <begin position="554"/>
        <end position="632"/>
    </location>
</feature>
<keyword evidence="5" id="KW-0805">Transcription regulation</keyword>
<keyword evidence="6" id="KW-0238">DNA-binding</keyword>
<keyword evidence="3" id="KW-0863">Zinc-finger</keyword>
<evidence type="ECO:0000256" key="4">
    <source>
        <dbReference type="ARBA" id="ARBA00022833"/>
    </source>
</evidence>
<dbReference type="SMART" id="SM00614">
    <property type="entry name" value="ZnF_BED"/>
    <property type="match status" value="1"/>
</dbReference>
<protein>
    <recommendedName>
        <fullName evidence="13">Zinc finger BED domain-containing protein 1-like</fullName>
    </recommendedName>
</protein>
<evidence type="ECO:0000256" key="5">
    <source>
        <dbReference type="ARBA" id="ARBA00023015"/>
    </source>
</evidence>
<evidence type="ECO:0000313" key="11">
    <source>
        <dbReference type="EMBL" id="CAI6356886.1"/>
    </source>
</evidence>
<keyword evidence="8" id="KW-0539">Nucleus</keyword>
<comment type="caution">
    <text evidence="11">The sequence shown here is derived from an EMBL/GenBank/DDBJ whole genome shotgun (WGS) entry which is preliminary data.</text>
</comment>
<dbReference type="SUPFAM" id="SSF53098">
    <property type="entry name" value="Ribonuclease H-like"/>
    <property type="match status" value="1"/>
</dbReference>
<dbReference type="InterPro" id="IPR052035">
    <property type="entry name" value="ZnF_BED_domain_contain"/>
</dbReference>
<keyword evidence="2" id="KW-0479">Metal-binding</keyword>
<dbReference type="Pfam" id="PF05699">
    <property type="entry name" value="Dimer_Tnp_hAT"/>
    <property type="match status" value="1"/>
</dbReference>
<sequence>MRPGNKQRSIVWEHFKKNSDKTTVTCQVGNCKKDLEFYGNTTNLKEHLKRKHPTIIAIPVSTTDDPDSDLQNIETIDNLSNVQSPSTSTHIIQSQSLTFPPAKRSRQLKLVGSTKHTELTITEKNNIDKSLIKMITADYQPLSIVENVGFLEYTKQLQPLYTPPSRKLLSTKLLPDQYNIIVSKLKSMLNNVNDVSITTDMWTSDSTKSYITVTCHFIYNDNLYSPVIATREVCESHTGENIASALSYIFNEWNITHKIVTIVSDSGANIKNAINEHLKKYHHPCVAHTLNLSVNDAINKNTELLQVLKTCRAIVGHFKHSSSATEKLREFQKQMGLPELKVKQDVSTRWNSCLIMVERLIEIKNPISAAMSSLRRAPNCLTATEWDLIADCAPILKPFEHMTSELSGEKYPTLSLVIPLIRGLQYTVKNIKPDTHAGILLQNTLLDVVARRLGSLEKNSIVAKSTFLDPRLKKTAFGLADNADNTEKWIIEELTSNININNDDENIRNNISETPTSPIVTRESSNSLWEHFDNKLSQVRSVIRPDISARLMVRQYLELPHLQRGKNCLDFWKQHKNTFPELYKLQLKYLCIPATSVPSERVFSKAGLLTNTRRNRLSPKNLDYIIFLNSNLNML</sequence>
<evidence type="ECO:0000256" key="2">
    <source>
        <dbReference type="ARBA" id="ARBA00022723"/>
    </source>
</evidence>
<evidence type="ECO:0000256" key="8">
    <source>
        <dbReference type="ARBA" id="ARBA00023242"/>
    </source>
</evidence>
<dbReference type="GO" id="GO:0008270">
    <property type="term" value="F:zinc ion binding"/>
    <property type="evidence" value="ECO:0007669"/>
    <property type="project" value="UniProtKB-KW"/>
</dbReference>
<evidence type="ECO:0000256" key="3">
    <source>
        <dbReference type="ARBA" id="ARBA00022771"/>
    </source>
</evidence>
<reference evidence="11 12" key="1">
    <citation type="submission" date="2023-01" db="EMBL/GenBank/DDBJ databases">
        <authorList>
            <person name="Whitehead M."/>
        </authorList>
    </citation>
    <scope>NUCLEOTIDE SEQUENCE [LARGE SCALE GENOMIC DNA]</scope>
</reference>
<dbReference type="InterPro" id="IPR036236">
    <property type="entry name" value="Znf_C2H2_sf"/>
</dbReference>
<keyword evidence="12" id="KW-1185">Reference proteome</keyword>
<evidence type="ECO:0000259" key="10">
    <source>
        <dbReference type="Pfam" id="PF05699"/>
    </source>
</evidence>
<dbReference type="GO" id="GO:0005634">
    <property type="term" value="C:nucleus"/>
    <property type="evidence" value="ECO:0007669"/>
    <property type="project" value="UniProtKB-SubCell"/>
</dbReference>